<dbReference type="OrthoDB" id="2123952at2759"/>
<dbReference type="GO" id="GO:0008270">
    <property type="term" value="F:zinc ion binding"/>
    <property type="evidence" value="ECO:0007669"/>
    <property type="project" value="InterPro"/>
</dbReference>
<sequence>MADAISPAQPSGWRIPKACQECRKRKIKCNGVNPCKTCQLRHTPCIYREVIRQRKKKHQYTDAPANDEYPSNGATRAEYGARQQSPGVMQPARRRNASVSLTFNNSVSATHMASPSCKVQLYYGSTSHFALMHEIYRGLISGNQSAETEEPQGEVEEAGAGLDMFSFRRIFFGTQAESHDSNKALNGPDANVLFLPYDLAKIFLERFLATLYHLVPFWPKEAFYQQLDQLYRLTPDSRSDKWARSLLLLGLATGSLGTQHHSWGDILYERVKASISSLDDVVNLQTVQFWTCFHLGRPRSLSAKDIGIALPKDPFLQVLVHLSKIFSRSADEMYGRRHESLLQMWKIAKSISDDMRCYDSKMQHALGFGLDKPVQQGSLGVRQTILITPDCSVYYHTILLTFRPFLIFRGRWQHDMKMSSQRPGHSTAKGPTEIPTWLNEACNQALSAACRTIHHLYEASIYNELVRELRYHGYFLGSSSFALIYDLMHGENLASTHLPWIHAALQGLSSMRYGEPISSSMSAIQTVLRKLNPSYEWSPDTMLKGDSYNIDQNASAVRRYPSNVSHQPQGPIPDPLQSDLAAGGLSMLSDFQGNSLQDGLRMPSGSLGSGEDLLDFTQSDMGWDFDFSTMDLEAFFSINPTLDPPLF</sequence>
<dbReference type="PROSITE" id="PS00463">
    <property type="entry name" value="ZN2_CY6_FUNGAL_1"/>
    <property type="match status" value="1"/>
</dbReference>
<dbReference type="GO" id="GO:0005634">
    <property type="term" value="C:nucleus"/>
    <property type="evidence" value="ECO:0007669"/>
    <property type="project" value="TreeGrafter"/>
</dbReference>
<dbReference type="PANTHER" id="PTHR47424:SF15">
    <property type="entry name" value="ZN(II)2CYS6 TRANSCRIPTION FACTOR (EUROFUNG)"/>
    <property type="match status" value="1"/>
</dbReference>
<dbReference type="GO" id="GO:0000981">
    <property type="term" value="F:DNA-binding transcription factor activity, RNA polymerase II-specific"/>
    <property type="evidence" value="ECO:0007669"/>
    <property type="project" value="InterPro"/>
</dbReference>
<dbReference type="HOGENOM" id="CLU_010839_0_0_1"/>
<accession>G3YDK8</accession>
<protein>
    <recommendedName>
        <fullName evidence="5">Zn(2)-C6 fungal-type domain-containing protein</fullName>
    </recommendedName>
</protein>
<dbReference type="InterPro" id="IPR036864">
    <property type="entry name" value="Zn2-C6_fun-type_DNA-bd_sf"/>
</dbReference>
<dbReference type="Gene3D" id="4.10.240.10">
    <property type="entry name" value="Zn(2)-C6 fungal-type DNA-binding domain"/>
    <property type="match status" value="1"/>
</dbReference>
<dbReference type="InterPro" id="IPR001138">
    <property type="entry name" value="Zn2Cys6_DnaBD"/>
</dbReference>
<evidence type="ECO:0000313" key="7">
    <source>
        <dbReference type="Proteomes" id="UP000009038"/>
    </source>
</evidence>
<organism evidence="6 7">
    <name type="scientific">Aspergillus niger (strain ATCC 1015 / CBS 113.46 / FGSC A1144 / LSHB Ac4 / NCTC 3858a / NRRL 328 / USDA 3528.7)</name>
    <dbReference type="NCBI Taxonomy" id="380704"/>
    <lineage>
        <taxon>Eukaryota</taxon>
        <taxon>Fungi</taxon>
        <taxon>Dikarya</taxon>
        <taxon>Ascomycota</taxon>
        <taxon>Pezizomycotina</taxon>
        <taxon>Eurotiomycetes</taxon>
        <taxon>Eurotiomycetidae</taxon>
        <taxon>Eurotiales</taxon>
        <taxon>Aspergillaceae</taxon>
        <taxon>Aspergillus</taxon>
        <taxon>Aspergillus subgen. Circumdati</taxon>
    </lineage>
</organism>
<keyword evidence="1" id="KW-0805">Transcription regulation</keyword>
<dbReference type="EMBL" id="ACJE01000020">
    <property type="protein sequence ID" value="EHA18875.1"/>
    <property type="molecule type" value="Genomic_DNA"/>
</dbReference>
<comment type="caution">
    <text evidence="6">The sequence shown here is derived from an EMBL/GenBank/DDBJ whole genome shotgun (WGS) entry which is preliminary data.</text>
</comment>
<dbReference type="InterPro" id="IPR051127">
    <property type="entry name" value="Fungal_SecMet_Regulators"/>
</dbReference>
<evidence type="ECO:0000259" key="5">
    <source>
        <dbReference type="PROSITE" id="PS50048"/>
    </source>
</evidence>
<dbReference type="PANTHER" id="PTHR47424">
    <property type="entry name" value="REGULATORY PROTEIN GAL4"/>
    <property type="match status" value="1"/>
</dbReference>
<evidence type="ECO:0000313" key="6">
    <source>
        <dbReference type="EMBL" id="EHA18875.1"/>
    </source>
</evidence>
<gene>
    <name evidence="6" type="ORF">ASPNIDRAFT_49807</name>
</gene>
<keyword evidence="3" id="KW-0804">Transcription</keyword>
<reference evidence="6 7" key="1">
    <citation type="journal article" date="2011" name="Genome Res.">
        <title>Comparative genomics of citric-acid-producing Aspergillus niger ATCC 1015 versus enzyme-producing CBS 513.88.</title>
        <authorList>
            <person name="Andersen M.R."/>
            <person name="Salazar M.P."/>
            <person name="Schaap P.J."/>
            <person name="van de Vondervoort P.J."/>
            <person name="Culley D."/>
            <person name="Thykaer J."/>
            <person name="Frisvad J.C."/>
            <person name="Nielsen K.F."/>
            <person name="Albang R."/>
            <person name="Albermann K."/>
            <person name="Berka R.M."/>
            <person name="Braus G.H."/>
            <person name="Braus-Stromeyer S.A."/>
            <person name="Corrochano L.M."/>
            <person name="Dai Z."/>
            <person name="van Dijck P.W."/>
            <person name="Hofmann G."/>
            <person name="Lasure L.L."/>
            <person name="Magnuson J.K."/>
            <person name="Menke H."/>
            <person name="Meijer M."/>
            <person name="Meijer S.L."/>
            <person name="Nielsen J.B."/>
            <person name="Nielsen M.L."/>
            <person name="van Ooyen A.J."/>
            <person name="Pel H.J."/>
            <person name="Poulsen L."/>
            <person name="Samson R.A."/>
            <person name="Stam H."/>
            <person name="Tsang A."/>
            <person name="van den Brink J.M."/>
            <person name="Atkins A."/>
            <person name="Aerts A."/>
            <person name="Shapiro H."/>
            <person name="Pangilinan J."/>
            <person name="Salamov A."/>
            <person name="Lou Y."/>
            <person name="Lindquist E."/>
            <person name="Lucas S."/>
            <person name="Grimwood J."/>
            <person name="Grigoriev I.V."/>
            <person name="Kubicek C.P."/>
            <person name="Martinez D."/>
            <person name="van Peij N.N."/>
            <person name="Roubos J.A."/>
            <person name="Nielsen J."/>
            <person name="Baker S.E."/>
        </authorList>
    </citation>
    <scope>NUCLEOTIDE SEQUENCE [LARGE SCALE GENOMIC DNA]</scope>
    <source>
        <strain evidence="7">ATCC 1015 / CBS 113.46 / FGSC A1144 / LSHB Ac4 / NCTC 3858a / NRRL 328 / USDA 3528.7</strain>
    </source>
</reference>
<evidence type="ECO:0000256" key="3">
    <source>
        <dbReference type="ARBA" id="ARBA00023163"/>
    </source>
</evidence>
<dbReference type="PROSITE" id="PS50048">
    <property type="entry name" value="ZN2_CY6_FUNGAL_2"/>
    <property type="match status" value="1"/>
</dbReference>
<dbReference type="CDD" id="cd12148">
    <property type="entry name" value="fungal_TF_MHR"/>
    <property type="match status" value="1"/>
</dbReference>
<dbReference type="GO" id="GO:0000435">
    <property type="term" value="P:positive regulation of transcription from RNA polymerase II promoter by galactose"/>
    <property type="evidence" value="ECO:0007669"/>
    <property type="project" value="TreeGrafter"/>
</dbReference>
<keyword evidence="4" id="KW-0539">Nucleus</keyword>
<proteinExistence type="predicted"/>
<dbReference type="CDD" id="cd00067">
    <property type="entry name" value="GAL4"/>
    <property type="match status" value="1"/>
</dbReference>
<dbReference type="GO" id="GO:0000978">
    <property type="term" value="F:RNA polymerase II cis-regulatory region sequence-specific DNA binding"/>
    <property type="evidence" value="ECO:0007669"/>
    <property type="project" value="TreeGrafter"/>
</dbReference>
<dbReference type="AlphaFoldDB" id="G3YDK8"/>
<feature type="domain" description="Zn(2)-C6 fungal-type" evidence="5">
    <location>
        <begin position="18"/>
        <end position="47"/>
    </location>
</feature>
<evidence type="ECO:0000256" key="1">
    <source>
        <dbReference type="ARBA" id="ARBA00023015"/>
    </source>
</evidence>
<evidence type="ECO:0000256" key="4">
    <source>
        <dbReference type="ARBA" id="ARBA00023242"/>
    </source>
</evidence>
<dbReference type="Pfam" id="PF00172">
    <property type="entry name" value="Zn_clus"/>
    <property type="match status" value="1"/>
</dbReference>
<evidence type="ECO:0000256" key="2">
    <source>
        <dbReference type="ARBA" id="ARBA00023125"/>
    </source>
</evidence>
<dbReference type="SUPFAM" id="SSF57701">
    <property type="entry name" value="Zn2/Cys6 DNA-binding domain"/>
    <property type="match status" value="1"/>
</dbReference>
<dbReference type="Proteomes" id="UP000009038">
    <property type="component" value="Unassembled WGS sequence"/>
</dbReference>
<name>G3YDK8_ASPNA</name>
<dbReference type="SMART" id="SM00066">
    <property type="entry name" value="GAL4"/>
    <property type="match status" value="1"/>
</dbReference>
<keyword evidence="2" id="KW-0238">DNA-binding</keyword>